<feature type="transmembrane region" description="Helical" evidence="1">
    <location>
        <begin position="39"/>
        <end position="56"/>
    </location>
</feature>
<feature type="transmembrane region" description="Helical" evidence="1">
    <location>
        <begin position="127"/>
        <end position="146"/>
    </location>
</feature>
<dbReference type="AlphaFoldDB" id="A0A7Z0CMS6"/>
<protein>
    <submittedName>
        <fullName evidence="2">Prepilin signal peptidase PulO-like enzyme (Type II secretory pathway)</fullName>
    </submittedName>
</protein>
<evidence type="ECO:0000256" key="1">
    <source>
        <dbReference type="SAM" id="Phobius"/>
    </source>
</evidence>
<keyword evidence="1" id="KW-0812">Transmembrane</keyword>
<proteinExistence type="predicted"/>
<feature type="transmembrane region" description="Helical" evidence="1">
    <location>
        <begin position="63"/>
        <end position="85"/>
    </location>
</feature>
<dbReference type="Proteomes" id="UP000562045">
    <property type="component" value="Unassembled WGS sequence"/>
</dbReference>
<accession>A0A7Z0CMS6</accession>
<evidence type="ECO:0000313" key="3">
    <source>
        <dbReference type="Proteomes" id="UP000562045"/>
    </source>
</evidence>
<dbReference type="EMBL" id="JACBZM010000001">
    <property type="protein sequence ID" value="NYI47101.1"/>
    <property type="molecule type" value="Genomic_DNA"/>
</dbReference>
<feature type="transmembrane region" description="Helical" evidence="1">
    <location>
        <begin position="97"/>
        <end position="115"/>
    </location>
</feature>
<organism evidence="2 3">
    <name type="scientific">Nocardioides aromaticivorans</name>
    <dbReference type="NCBI Taxonomy" id="200618"/>
    <lineage>
        <taxon>Bacteria</taxon>
        <taxon>Bacillati</taxon>
        <taxon>Actinomycetota</taxon>
        <taxon>Actinomycetes</taxon>
        <taxon>Propionibacteriales</taxon>
        <taxon>Nocardioidaceae</taxon>
        <taxon>Nocardioides</taxon>
    </lineage>
</organism>
<gene>
    <name evidence="2" type="ORF">BJ993_004181</name>
</gene>
<keyword evidence="1" id="KW-0472">Membrane</keyword>
<comment type="caution">
    <text evidence="2">The sequence shown here is derived from an EMBL/GenBank/DDBJ whole genome shotgun (WGS) entry which is preliminary data.</text>
</comment>
<keyword evidence="1" id="KW-1133">Transmembrane helix</keyword>
<name>A0A7Z0CMS6_9ACTN</name>
<dbReference type="RefSeq" id="WP_179651030.1">
    <property type="nucleotide sequence ID" value="NZ_JACBZM010000001.1"/>
</dbReference>
<sequence length="290" mass="30278">MPAHAPRRTEHQVLALCGSLALLLPLRHALAATSPRGVVIAVVAGVLVAALVGMALRPEERRGGAVSGLTVAVSFWPIALVVAWVLGPHTDPTELTLLSGLPAAALTAVALGEVLRDDEVTGGFRTVAGLGVVMLTLSVLVPGTAVRHDRERALVAAEIGAELASVGIQPWLPEVDGYERAERSVSPEHPREPADGYVLSYESGDHTLSVFAALRDPDEVCDEDQGCTAHEGFTIDRSDINATVAALHGDTELSASVAGSGLSAEEIGRALRDARPAAWQDIIQVDLDAD</sequence>
<reference evidence="2 3" key="1">
    <citation type="submission" date="2020-07" db="EMBL/GenBank/DDBJ databases">
        <title>Sequencing the genomes of 1000 actinobacteria strains.</title>
        <authorList>
            <person name="Klenk H.-P."/>
        </authorList>
    </citation>
    <scope>NUCLEOTIDE SEQUENCE [LARGE SCALE GENOMIC DNA]</scope>
    <source>
        <strain evidence="2 3">DSM 15131</strain>
    </source>
</reference>
<evidence type="ECO:0000313" key="2">
    <source>
        <dbReference type="EMBL" id="NYI47101.1"/>
    </source>
</evidence>